<reference evidence="3 4" key="1">
    <citation type="submission" date="2017-12" db="EMBL/GenBank/DDBJ databases">
        <title>Genome sequence of the mycotoxigenic crop pathogen Fusarium proliferatum, strain ITEM 2341 from Date Palm.</title>
        <authorList>
            <person name="Almiman B.F."/>
            <person name="Shittu T.A."/>
            <person name="Muthumeenakshi S."/>
            <person name="Baroncelli R."/>
            <person name="Sreenivasaprasada S."/>
        </authorList>
    </citation>
    <scope>NUCLEOTIDE SEQUENCE [LARGE SCALE GENOMIC DNA]</scope>
    <source>
        <strain evidence="3 4">ITEM 2341</strain>
    </source>
</reference>
<keyword evidence="1" id="KW-1133">Transmembrane helix</keyword>
<keyword evidence="1" id="KW-0812">Transmembrane</keyword>
<evidence type="ECO:0000256" key="1">
    <source>
        <dbReference type="SAM" id="Phobius"/>
    </source>
</evidence>
<dbReference type="Pfam" id="PF04909">
    <property type="entry name" value="Amidohydro_2"/>
    <property type="match status" value="1"/>
</dbReference>
<dbReference type="PANTHER" id="PTHR38111:SF11">
    <property type="entry name" value="TRANSCRIPTION FACTOR DOMAIN-CONTAINING PROTEIN-RELATED"/>
    <property type="match status" value="1"/>
</dbReference>
<dbReference type="InterPro" id="IPR053178">
    <property type="entry name" value="Osmoadaptation_assoc"/>
</dbReference>
<dbReference type="Gene3D" id="3.20.20.140">
    <property type="entry name" value="Metal-dependent hydrolases"/>
    <property type="match status" value="1"/>
</dbReference>
<feature type="domain" description="Amidohydrolase-related" evidence="2">
    <location>
        <begin position="80"/>
        <end position="345"/>
    </location>
</feature>
<dbReference type="GO" id="GO:0016787">
    <property type="term" value="F:hydrolase activity"/>
    <property type="evidence" value="ECO:0007669"/>
    <property type="project" value="InterPro"/>
</dbReference>
<sequence length="816" mass="90592">MKLFLAQYSLKATRSVLSAVLNVSKQASGVFEFLLRQCPDPGSTSPMLFHYLPDTALTSLCRALALSSAFATALASTQLDTHLHVLPPAFSAAIDAAGGDPTGYTAPYWTLEGMIASMDETSTDIGIISVSALGVQIAGTGQAARDLARTCNKYLATTATKSAYGKRLGFFGVLPDWRDVNGTLAEIDFLYLTQKLCDGVTVFTTYGDMLLGNPLFLPIWQKLQDYKALIFIHPDSLWVGPKFIAGGLPQPIVDFPLATTRTAVDLIMTKALPKFPDIDNTIPRRRHTSFYCYMADAKADLGRFYFDIALSTSAAQLHGLLDAVDADRILFGSDYPYAPAFAIDALLLQYAQFVAMDKRGPLIRPEKLRANSLSLLNKHAFMRAFNTQDGNSALSARSYSPRHASDQTAVSTPLLDLSLERTAAESKYLFLYWRFLLPNNGQLFPLQATRHSTTGWIQIVQYLAQNDAGVRTGLLANALALVGQKTEQFSVVMEACNMYTKALQTLAQSLRHIKPEETTEDPRLMTSALLAAFELLQVSDGRQSWLHGMTWLRHSAGQKAIILARGPEGYKEGLAHQLFADGRLHLIYPNIHERKRSVFNTPEWKSIPWSTLPKNPKDELVDILLEIPGLLEDLERKPAHETQQGSLYAQLQERCRICDESLRNWSTSSGQASVSFAEGLISTPATQVSSLSPENFAMAHLGMIYWATCSLLHRVMADDTNAGLYCRKILLMVPFFQRPDMGAIFINFVGFPVSVVVSFIARQESHAAFEALKELLYKIFMDPNRGSQLRAFYETWPWQSTNETRVVMNKTKARTK</sequence>
<gene>
    <name evidence="3" type="ORF">FPRO05_11256</name>
</gene>
<feature type="transmembrane region" description="Helical" evidence="1">
    <location>
        <begin position="741"/>
        <end position="761"/>
    </location>
</feature>
<keyword evidence="1" id="KW-0472">Membrane</keyword>
<evidence type="ECO:0000313" key="4">
    <source>
        <dbReference type="Proteomes" id="UP000251714"/>
    </source>
</evidence>
<dbReference type="EMBL" id="PKMI01000016">
    <property type="protein sequence ID" value="RBA17541.1"/>
    <property type="molecule type" value="Genomic_DNA"/>
</dbReference>
<name>A0A365N9Q7_GIBIN</name>
<dbReference type="PANTHER" id="PTHR38111">
    <property type="entry name" value="ZN(2)-C6 FUNGAL-TYPE DOMAIN-CONTAINING PROTEIN-RELATED"/>
    <property type="match status" value="1"/>
</dbReference>
<evidence type="ECO:0000313" key="3">
    <source>
        <dbReference type="EMBL" id="RBA17541.1"/>
    </source>
</evidence>
<accession>A0A365N9Q7</accession>
<dbReference type="Proteomes" id="UP000251714">
    <property type="component" value="Unassembled WGS sequence"/>
</dbReference>
<dbReference type="AlphaFoldDB" id="A0A365N9Q7"/>
<protein>
    <recommendedName>
        <fullName evidence="2">Amidohydrolase-related domain-containing protein</fullName>
    </recommendedName>
</protein>
<proteinExistence type="predicted"/>
<comment type="caution">
    <text evidence="3">The sequence shown here is derived from an EMBL/GenBank/DDBJ whole genome shotgun (WGS) entry which is preliminary data.</text>
</comment>
<evidence type="ECO:0000259" key="2">
    <source>
        <dbReference type="Pfam" id="PF04909"/>
    </source>
</evidence>
<organism evidence="3 4">
    <name type="scientific">Gibberella intermedia</name>
    <name type="common">Bulb rot disease fungus</name>
    <name type="synonym">Fusarium proliferatum</name>
    <dbReference type="NCBI Taxonomy" id="948311"/>
    <lineage>
        <taxon>Eukaryota</taxon>
        <taxon>Fungi</taxon>
        <taxon>Dikarya</taxon>
        <taxon>Ascomycota</taxon>
        <taxon>Pezizomycotina</taxon>
        <taxon>Sordariomycetes</taxon>
        <taxon>Hypocreomycetidae</taxon>
        <taxon>Hypocreales</taxon>
        <taxon>Nectriaceae</taxon>
        <taxon>Fusarium</taxon>
        <taxon>Fusarium fujikuroi species complex</taxon>
    </lineage>
</organism>
<dbReference type="InterPro" id="IPR032466">
    <property type="entry name" value="Metal_Hydrolase"/>
</dbReference>
<dbReference type="InterPro" id="IPR006680">
    <property type="entry name" value="Amidohydro-rel"/>
</dbReference>
<dbReference type="SUPFAM" id="SSF51556">
    <property type="entry name" value="Metallo-dependent hydrolases"/>
    <property type="match status" value="1"/>
</dbReference>